<gene>
    <name evidence="2" type="ORF">SIRAN2030</name>
</gene>
<accession>A0A060ZGE6</accession>
<evidence type="ECO:0000256" key="1">
    <source>
        <dbReference type="SAM" id="MobiDB-lite"/>
    </source>
</evidence>
<feature type="compositionally biased region" description="Basic and acidic residues" evidence="1">
    <location>
        <begin position="129"/>
        <end position="139"/>
    </location>
</feature>
<sequence>MPEQVRTVAEPHVQPLVRDDQQGQGVVHGVPPRDVDRPQFPARIEQLPLVDGVVLEDRRRVEEVPGAHSAQPLDLGEPQVLVVEQLRLLLLEPGEQPAQRLLGIDAQPYRHGVDEQAHDGLHTRQLRGAARDRGAEHHVVPPGEPPEDQPPRRLDEGVQREPRAPGAL</sequence>
<organism evidence="2">
    <name type="scientific">Streptomyces iranensis</name>
    <dbReference type="NCBI Taxonomy" id="576784"/>
    <lineage>
        <taxon>Bacteria</taxon>
        <taxon>Bacillati</taxon>
        <taxon>Actinomycetota</taxon>
        <taxon>Actinomycetes</taxon>
        <taxon>Kitasatosporales</taxon>
        <taxon>Streptomycetaceae</taxon>
        <taxon>Streptomyces</taxon>
        <taxon>Streptomyces violaceusniger group</taxon>
    </lineage>
</organism>
<dbReference type="HOGENOM" id="CLU_1585556_0_0_11"/>
<feature type="compositionally biased region" description="Basic and acidic residues" evidence="1">
    <location>
        <begin position="149"/>
        <end position="168"/>
    </location>
</feature>
<feature type="region of interest" description="Disordered" evidence="1">
    <location>
        <begin position="115"/>
        <end position="168"/>
    </location>
</feature>
<dbReference type="PATRIC" id="fig|576784.4.peg.1947"/>
<proteinExistence type="predicted"/>
<feature type="region of interest" description="Disordered" evidence="1">
    <location>
        <begin position="19"/>
        <end position="38"/>
    </location>
</feature>
<protein>
    <submittedName>
        <fullName evidence="2">Uncharacterized protein</fullName>
    </submittedName>
</protein>
<evidence type="ECO:0000313" key="2">
    <source>
        <dbReference type="EMBL" id="CDR05053.1"/>
    </source>
</evidence>
<dbReference type="AlphaFoldDB" id="A0A060ZGE6"/>
<reference evidence="2" key="1">
    <citation type="submission" date="2014-05" db="EMBL/GenBank/DDBJ databases">
        <authorList>
            <person name="Horn Fabian"/>
        </authorList>
    </citation>
    <scope>NUCLEOTIDE SEQUENCE</scope>
</reference>
<name>A0A060ZGE6_9ACTN</name>
<dbReference type="EMBL" id="LK022848">
    <property type="protein sequence ID" value="CDR05053.1"/>
    <property type="molecule type" value="Genomic_DNA"/>
</dbReference>
<dbReference type="AntiFam" id="ANF00178">
    <property type="entry name" value="Shadow ORF (opposite dhbF)"/>
</dbReference>